<dbReference type="InterPro" id="IPR048634">
    <property type="entry name" value="SecD_SecF_C"/>
</dbReference>
<dbReference type="NCBIfam" id="TIGR00966">
    <property type="entry name" value="transloc_SecF"/>
    <property type="match status" value="1"/>
</dbReference>
<dbReference type="GO" id="GO:0005886">
    <property type="term" value="C:plasma membrane"/>
    <property type="evidence" value="ECO:0007669"/>
    <property type="project" value="UniProtKB-SubCell"/>
</dbReference>
<sequence length="488" mass="49871">MTTPRDDAGQTPDQAPDQTPDQTPGQTPDQAPVPAGSAADESVDDSAVTSQATEDSVGDQALADAGLPAEGGDARGAAGARPPHRASLAHRLYNGQAGLAVVAKRRFWFRVTAVVVLLCVLAMGVRGFNFSIEFSGGNSLRVPATSEQLADVREAAEGAGADVASAQVVGGDSVLLRTSALDNDTERAVVDAVAEAAGVEPSAVSPQSVSADWGGDVTNQALIALAVFLVAVVAFLAVRFQPKMAVGAIVALLHDIVVTAGIYALVGFEVSPSTVIGLLTILGFSLYDTVVVFDKVDENVKDLTKSNRSTFTEASDLAVNQTLMRSINTSVIALLPVAGLLFVGAGLLGAGTLKDLALVLFVGLAAGTYSSIFLATPVLAALKEREPEQQALRKRVLARRASEARNAGVPAPGPVASARRGGATRRSAVAVAERPGSGALPARPEADVQIESPSSVQAAPAQPGAAPGGASAPRPGQRPQRPAGKKRR</sequence>
<organism evidence="12 13">
    <name type="scientific">Modestobacter roseus</name>
    <dbReference type="NCBI Taxonomy" id="1181884"/>
    <lineage>
        <taxon>Bacteria</taxon>
        <taxon>Bacillati</taxon>
        <taxon>Actinomycetota</taxon>
        <taxon>Actinomycetes</taxon>
        <taxon>Geodermatophilales</taxon>
        <taxon>Geodermatophilaceae</taxon>
        <taxon>Modestobacter</taxon>
    </lineage>
</organism>
<feature type="compositionally biased region" description="Low complexity" evidence="10">
    <location>
        <begin position="404"/>
        <end position="432"/>
    </location>
</feature>
<dbReference type="InterPro" id="IPR005665">
    <property type="entry name" value="SecF_bac"/>
</dbReference>
<reference evidence="12 13" key="1">
    <citation type="submission" date="2019-07" db="EMBL/GenBank/DDBJ databases">
        <title>R&amp;d 2014.</title>
        <authorList>
            <person name="Klenk H.-P."/>
        </authorList>
    </citation>
    <scope>NUCLEOTIDE SEQUENCE [LARGE SCALE GENOMIC DNA]</scope>
    <source>
        <strain evidence="12 13">DSM 45764</strain>
    </source>
</reference>
<evidence type="ECO:0000256" key="9">
    <source>
        <dbReference type="HAMAP-Rule" id="MF_01464"/>
    </source>
</evidence>
<evidence type="ECO:0000256" key="10">
    <source>
        <dbReference type="SAM" id="MobiDB-lite"/>
    </source>
</evidence>
<keyword evidence="5 9" id="KW-0653">Protein transport</keyword>
<evidence type="ECO:0000313" key="13">
    <source>
        <dbReference type="Proteomes" id="UP000321490"/>
    </source>
</evidence>
<dbReference type="NCBIfam" id="TIGR00916">
    <property type="entry name" value="2A0604s01"/>
    <property type="match status" value="1"/>
</dbReference>
<feature type="transmembrane region" description="Helical" evidence="9">
    <location>
        <begin position="274"/>
        <end position="293"/>
    </location>
</feature>
<accession>A0A562IN82</accession>
<feature type="compositionally biased region" description="Low complexity" evidence="10">
    <location>
        <begin position="68"/>
        <end position="81"/>
    </location>
</feature>
<name>A0A562IN82_9ACTN</name>
<evidence type="ECO:0000256" key="4">
    <source>
        <dbReference type="ARBA" id="ARBA00022692"/>
    </source>
</evidence>
<feature type="transmembrane region" description="Helical" evidence="9">
    <location>
        <begin position="356"/>
        <end position="382"/>
    </location>
</feature>
<feature type="transmembrane region" description="Helical" evidence="9">
    <location>
        <begin position="107"/>
        <end position="125"/>
    </location>
</feature>
<dbReference type="OrthoDB" id="9774769at2"/>
<dbReference type="PRINTS" id="PR01755">
    <property type="entry name" value="SECFTRNLCASE"/>
</dbReference>
<keyword evidence="8 9" id="KW-0472">Membrane</keyword>
<dbReference type="Proteomes" id="UP000321490">
    <property type="component" value="Unassembled WGS sequence"/>
</dbReference>
<dbReference type="EMBL" id="VLKF01000001">
    <property type="protein sequence ID" value="TWH72477.1"/>
    <property type="molecule type" value="Genomic_DNA"/>
</dbReference>
<feature type="region of interest" description="Disordered" evidence="10">
    <location>
        <begin position="395"/>
        <end position="488"/>
    </location>
</feature>
<comment type="caution">
    <text evidence="12">The sequence shown here is derived from an EMBL/GenBank/DDBJ whole genome shotgun (WGS) entry which is preliminary data.</text>
</comment>
<dbReference type="HAMAP" id="MF_01464_B">
    <property type="entry name" value="SecF_B"/>
    <property type="match status" value="1"/>
</dbReference>
<evidence type="ECO:0000259" key="11">
    <source>
        <dbReference type="Pfam" id="PF02355"/>
    </source>
</evidence>
<comment type="subcellular location">
    <subcellularLocation>
        <location evidence="1 9">Cell membrane</location>
        <topology evidence="1 9">Multi-pass membrane protein</topology>
    </subcellularLocation>
</comment>
<evidence type="ECO:0000256" key="3">
    <source>
        <dbReference type="ARBA" id="ARBA00022475"/>
    </source>
</evidence>
<dbReference type="GO" id="GO:0006605">
    <property type="term" value="P:protein targeting"/>
    <property type="evidence" value="ECO:0007669"/>
    <property type="project" value="UniProtKB-UniRule"/>
</dbReference>
<comment type="similarity">
    <text evidence="9">Belongs to the SecD/SecF family. SecF subfamily.</text>
</comment>
<keyword evidence="13" id="KW-1185">Reference proteome</keyword>
<feature type="compositionally biased region" description="Low complexity" evidence="10">
    <location>
        <begin position="452"/>
        <end position="482"/>
    </location>
</feature>
<gene>
    <name evidence="9" type="primary">secF</name>
    <name evidence="12" type="ORF">JD78_00993</name>
</gene>
<dbReference type="InterPro" id="IPR022813">
    <property type="entry name" value="SecD/SecF_arch_bac"/>
</dbReference>
<keyword evidence="4 9" id="KW-0812">Transmembrane</keyword>
<keyword evidence="6 9" id="KW-1133">Transmembrane helix</keyword>
<keyword evidence="2 9" id="KW-0813">Transport</keyword>
<dbReference type="GO" id="GO:0065002">
    <property type="term" value="P:intracellular protein transmembrane transport"/>
    <property type="evidence" value="ECO:0007669"/>
    <property type="project" value="UniProtKB-UniRule"/>
</dbReference>
<dbReference type="PANTHER" id="PTHR30081:SF8">
    <property type="entry name" value="PROTEIN TRANSLOCASE SUBUNIT SECF"/>
    <property type="match status" value="1"/>
</dbReference>
<comment type="subunit">
    <text evidence="9">Forms a complex with SecD. Part of the essential Sec protein translocation apparatus which comprises SecA, SecYEG and auxiliary proteins SecDF. Other proteins may also be involved.</text>
</comment>
<dbReference type="Pfam" id="PF02355">
    <property type="entry name" value="SecD_SecF_C"/>
    <property type="match status" value="1"/>
</dbReference>
<dbReference type="GO" id="GO:0043952">
    <property type="term" value="P:protein transport by the Sec complex"/>
    <property type="evidence" value="ECO:0007669"/>
    <property type="project" value="UniProtKB-UniRule"/>
</dbReference>
<feature type="transmembrane region" description="Helical" evidence="9">
    <location>
        <begin position="221"/>
        <end position="238"/>
    </location>
</feature>
<dbReference type="Pfam" id="PF07549">
    <property type="entry name" value="Sec_GG"/>
    <property type="match status" value="1"/>
</dbReference>
<dbReference type="AlphaFoldDB" id="A0A562IN82"/>
<feature type="domain" description="Protein export membrane protein SecD/SecF C-terminal" evidence="11">
    <location>
        <begin position="195"/>
        <end position="384"/>
    </location>
</feature>
<dbReference type="InterPro" id="IPR055344">
    <property type="entry name" value="SecD_SecF_C_bact"/>
</dbReference>
<dbReference type="GO" id="GO:0015450">
    <property type="term" value="F:protein-transporting ATPase activity"/>
    <property type="evidence" value="ECO:0007669"/>
    <property type="project" value="InterPro"/>
</dbReference>
<evidence type="ECO:0000256" key="6">
    <source>
        <dbReference type="ARBA" id="ARBA00022989"/>
    </source>
</evidence>
<evidence type="ECO:0000256" key="5">
    <source>
        <dbReference type="ARBA" id="ARBA00022927"/>
    </source>
</evidence>
<comment type="function">
    <text evidence="9">Part of the Sec protein translocase complex. Interacts with the SecYEG preprotein conducting channel. SecDF uses the proton motive force (PMF) to complete protein translocation after the ATP-dependent function of SecA.</text>
</comment>
<keyword evidence="7 9" id="KW-0811">Translocation</keyword>
<feature type="compositionally biased region" description="Polar residues" evidence="10">
    <location>
        <begin position="11"/>
        <end position="29"/>
    </location>
</feature>
<feature type="region of interest" description="Disordered" evidence="10">
    <location>
        <begin position="1"/>
        <end position="59"/>
    </location>
</feature>
<proteinExistence type="inferred from homology"/>
<evidence type="ECO:0000256" key="1">
    <source>
        <dbReference type="ARBA" id="ARBA00004651"/>
    </source>
</evidence>
<dbReference type="InterPro" id="IPR022645">
    <property type="entry name" value="SecD/SecF_bac"/>
</dbReference>
<protein>
    <recommendedName>
        <fullName evidence="9">Protein-export membrane protein SecF</fullName>
    </recommendedName>
</protein>
<evidence type="ECO:0000256" key="8">
    <source>
        <dbReference type="ARBA" id="ARBA00023136"/>
    </source>
</evidence>
<evidence type="ECO:0000313" key="12">
    <source>
        <dbReference type="EMBL" id="TWH72477.1"/>
    </source>
</evidence>
<dbReference type="PANTHER" id="PTHR30081">
    <property type="entry name" value="PROTEIN-EXPORT MEMBRANE PROTEIN SEC"/>
    <property type="match status" value="1"/>
</dbReference>
<dbReference type="SUPFAM" id="SSF82866">
    <property type="entry name" value="Multidrug efflux transporter AcrB transmembrane domain"/>
    <property type="match status" value="1"/>
</dbReference>
<dbReference type="Gene3D" id="1.20.1640.10">
    <property type="entry name" value="Multidrug efflux transporter AcrB transmembrane domain"/>
    <property type="match status" value="1"/>
</dbReference>
<evidence type="ECO:0000256" key="2">
    <source>
        <dbReference type="ARBA" id="ARBA00022448"/>
    </source>
</evidence>
<feature type="transmembrane region" description="Helical" evidence="9">
    <location>
        <begin position="245"/>
        <end position="268"/>
    </location>
</feature>
<dbReference type="InterPro" id="IPR022646">
    <property type="entry name" value="SecD/SecF_CS"/>
</dbReference>
<feature type="transmembrane region" description="Helical" evidence="9">
    <location>
        <begin position="331"/>
        <end position="350"/>
    </location>
</feature>
<evidence type="ECO:0000256" key="7">
    <source>
        <dbReference type="ARBA" id="ARBA00023010"/>
    </source>
</evidence>
<feature type="region of interest" description="Disordered" evidence="10">
    <location>
        <begin position="64"/>
        <end position="83"/>
    </location>
</feature>
<keyword evidence="3 9" id="KW-1003">Cell membrane</keyword>
<dbReference type="RefSeq" id="WP_153360713.1">
    <property type="nucleotide sequence ID" value="NZ_JABGDC010000089.1"/>
</dbReference>